<dbReference type="PROSITE" id="PS50106">
    <property type="entry name" value="PDZ"/>
    <property type="match status" value="1"/>
</dbReference>
<keyword evidence="2" id="KW-0732">Signal</keyword>
<dbReference type="Proteomes" id="UP000617628">
    <property type="component" value="Unassembled WGS sequence"/>
</dbReference>
<dbReference type="Pfam" id="PF13180">
    <property type="entry name" value="PDZ_2"/>
    <property type="match status" value="1"/>
</dbReference>
<comment type="caution">
    <text evidence="4">The sequence shown here is derived from an EMBL/GenBank/DDBJ whole genome shotgun (WGS) entry which is preliminary data.</text>
</comment>
<evidence type="ECO:0000313" key="4">
    <source>
        <dbReference type="EMBL" id="MBK1878814.1"/>
    </source>
</evidence>
<feature type="region of interest" description="Disordered" evidence="1">
    <location>
        <begin position="127"/>
        <end position="148"/>
    </location>
</feature>
<feature type="signal peptide" evidence="2">
    <location>
        <begin position="1"/>
        <end position="22"/>
    </location>
</feature>
<feature type="domain" description="PDZ" evidence="3">
    <location>
        <begin position="20"/>
        <end position="111"/>
    </location>
</feature>
<protein>
    <submittedName>
        <fullName evidence="4">PDZ domain-containing protein</fullName>
    </submittedName>
</protein>
<keyword evidence="5" id="KW-1185">Reference proteome</keyword>
<evidence type="ECO:0000313" key="5">
    <source>
        <dbReference type="Proteomes" id="UP000617628"/>
    </source>
</evidence>
<dbReference type="Gene3D" id="2.30.42.10">
    <property type="match status" value="1"/>
</dbReference>
<dbReference type="SUPFAM" id="SSF50156">
    <property type="entry name" value="PDZ domain-like"/>
    <property type="match status" value="1"/>
</dbReference>
<name>A0A934S3N3_9BACT</name>
<accession>A0A934S3N3</accession>
<dbReference type="SMART" id="SM00228">
    <property type="entry name" value="PDZ"/>
    <property type="match status" value="1"/>
</dbReference>
<evidence type="ECO:0000256" key="2">
    <source>
        <dbReference type="SAM" id="SignalP"/>
    </source>
</evidence>
<dbReference type="EMBL" id="JAENIL010000036">
    <property type="protein sequence ID" value="MBK1878814.1"/>
    <property type="molecule type" value="Genomic_DNA"/>
</dbReference>
<dbReference type="AlphaFoldDB" id="A0A934S3N3"/>
<organism evidence="4 5">
    <name type="scientific">Pelagicoccus mobilis</name>
    <dbReference type="NCBI Taxonomy" id="415221"/>
    <lineage>
        <taxon>Bacteria</taxon>
        <taxon>Pseudomonadati</taxon>
        <taxon>Verrucomicrobiota</taxon>
        <taxon>Opitutia</taxon>
        <taxon>Puniceicoccales</taxon>
        <taxon>Pelagicoccaceae</taxon>
        <taxon>Pelagicoccus</taxon>
    </lineage>
</organism>
<evidence type="ECO:0000256" key="1">
    <source>
        <dbReference type="SAM" id="MobiDB-lite"/>
    </source>
</evidence>
<dbReference type="RefSeq" id="WP_200357028.1">
    <property type="nucleotide sequence ID" value="NZ_JAENIL010000036.1"/>
</dbReference>
<feature type="chain" id="PRO_5037573944" evidence="2">
    <location>
        <begin position="23"/>
        <end position="300"/>
    </location>
</feature>
<reference evidence="4" key="1">
    <citation type="submission" date="2021-01" db="EMBL/GenBank/DDBJ databases">
        <title>Modified the classification status of verrucomicrobia.</title>
        <authorList>
            <person name="Feng X."/>
        </authorList>
    </citation>
    <scope>NUCLEOTIDE SEQUENCE</scope>
    <source>
        <strain evidence="4">KCTC 13126</strain>
    </source>
</reference>
<gene>
    <name evidence="4" type="ORF">JIN87_18170</name>
</gene>
<evidence type="ECO:0000259" key="3">
    <source>
        <dbReference type="PROSITE" id="PS50106"/>
    </source>
</evidence>
<sequence>MKRVKLGLVALLALATWPAVHAGEEGTYGYLGVYIESVPEILSDHLGLEPGVGVVVEGLVSGGPAESSGLQKGDIIMKFDDQLLIGTKQAVTLVKISEPGSEHELSIIRKGEKETLSVTLGSKKKEKKKKIEQSRLAPAAPVPPRVQELSREHAMRALRELELEDGNRIVVVGDGGEFDLERSMELNEEIEHMVQRVQMAVKDIEGVNVPTIVLHDDERVFEFCGDDGMSYTVKEVDGEKSVKIIDAEGNETYNGPMTDEAKEMLPENVLKEVNRIQKMVRIETMAAPIWVKDHPHQESF</sequence>
<dbReference type="InterPro" id="IPR001478">
    <property type="entry name" value="PDZ"/>
</dbReference>
<dbReference type="InterPro" id="IPR036034">
    <property type="entry name" value="PDZ_sf"/>
</dbReference>
<proteinExistence type="predicted"/>